<dbReference type="SUPFAM" id="SSF52540">
    <property type="entry name" value="P-loop containing nucleoside triphosphate hydrolases"/>
    <property type="match status" value="1"/>
</dbReference>
<protein>
    <submittedName>
        <fullName evidence="4">CpaE family protein</fullName>
    </submittedName>
</protein>
<keyword evidence="2" id="KW-0067">ATP-binding</keyword>
<dbReference type="InterPro" id="IPR050625">
    <property type="entry name" value="ParA/MinD_ATPase"/>
</dbReference>
<reference evidence="5" key="1">
    <citation type="journal article" date="2019" name="Int. J. Syst. Evol. Microbiol.">
        <title>The Global Catalogue of Microorganisms (GCM) 10K type strain sequencing project: providing services to taxonomists for standard genome sequencing and annotation.</title>
        <authorList>
            <consortium name="The Broad Institute Genomics Platform"/>
            <consortium name="The Broad Institute Genome Sequencing Center for Infectious Disease"/>
            <person name="Wu L."/>
            <person name="Ma J."/>
        </authorList>
    </citation>
    <scope>NUCLEOTIDE SEQUENCE [LARGE SCALE GENOMIC DNA]</scope>
    <source>
        <strain evidence="5">CCUG 58127</strain>
    </source>
</reference>
<dbReference type="Gene3D" id="3.40.50.300">
    <property type="entry name" value="P-loop containing nucleotide triphosphate hydrolases"/>
    <property type="match status" value="1"/>
</dbReference>
<dbReference type="InterPro" id="IPR002586">
    <property type="entry name" value="CobQ/CobB/MinD/ParA_Nub-bd_dom"/>
</dbReference>
<organism evidence="4 5">
    <name type="scientific">Flexivirga alba</name>
    <dbReference type="NCBI Taxonomy" id="702742"/>
    <lineage>
        <taxon>Bacteria</taxon>
        <taxon>Bacillati</taxon>
        <taxon>Actinomycetota</taxon>
        <taxon>Actinomycetes</taxon>
        <taxon>Micrococcales</taxon>
        <taxon>Dermacoccaceae</taxon>
        <taxon>Flexivirga</taxon>
    </lineage>
</organism>
<sequence>MAIAAVTAISAAHEATVAAALGQAPGVRLVRRCADVADLLAICTAGRADVALVSADFNGLDGSAIGPLREAGVGIVGVHQPGVEEQQRVLQQWGVRTQLPIGAAPAEFAQAVQGVAEGATSKATAPDASDDPTVSLEAELAALSDGSAPYVPVNPWLEQSAALPMPPAPASPEQTAKIVTVWGPPGAPGRTVLAVNLAAEAARLGVPTVLVDADTYAASVAQHLALLDEAPGVAAATRLADSGHLDVRSLAAVAPEVTTGLRVLTGLPRADRWPEVRDDALEAVLEQCRQLGRLIVVDVAAPLEQDEELSYDTAAPRRNAATLAALDAADTVIAIGSADPVGLQRLVRGLDELRAVISEPPKVVANRVRSSAVGSSPEQRVGEALQRFAGVASPALIPDDRDAFDGALLAGRVLAEHAPGSAARKVIAALAADLTGVAATSRRSWFTSRARS</sequence>
<gene>
    <name evidence="4" type="ORF">ACFQDH_21975</name>
</gene>
<feature type="domain" description="CobQ/CobB/MinD/ParA nucleotide binding" evidence="3">
    <location>
        <begin position="183"/>
        <end position="401"/>
    </location>
</feature>
<evidence type="ECO:0000256" key="2">
    <source>
        <dbReference type="ARBA" id="ARBA00022840"/>
    </source>
</evidence>
<dbReference type="PANTHER" id="PTHR43384:SF6">
    <property type="entry name" value="SEPTUM SITE-DETERMINING PROTEIN MIND HOMOLOG, CHLOROPLASTIC"/>
    <property type="match status" value="1"/>
</dbReference>
<dbReference type="Pfam" id="PF01656">
    <property type="entry name" value="CbiA"/>
    <property type="match status" value="1"/>
</dbReference>
<evidence type="ECO:0000313" key="4">
    <source>
        <dbReference type="EMBL" id="MFC6707828.1"/>
    </source>
</evidence>
<evidence type="ECO:0000313" key="5">
    <source>
        <dbReference type="Proteomes" id="UP001596298"/>
    </source>
</evidence>
<keyword evidence="1" id="KW-0547">Nucleotide-binding</keyword>
<comment type="caution">
    <text evidence="4">The sequence shown here is derived from an EMBL/GenBank/DDBJ whole genome shotgun (WGS) entry which is preliminary data.</text>
</comment>
<proteinExistence type="predicted"/>
<name>A0ABW2AM36_9MICO</name>
<keyword evidence="5" id="KW-1185">Reference proteome</keyword>
<evidence type="ECO:0000259" key="3">
    <source>
        <dbReference type="Pfam" id="PF01656"/>
    </source>
</evidence>
<dbReference type="RefSeq" id="WP_382404488.1">
    <property type="nucleotide sequence ID" value="NZ_JBHSWH010000001.1"/>
</dbReference>
<dbReference type="EMBL" id="JBHSWH010000001">
    <property type="protein sequence ID" value="MFC6707828.1"/>
    <property type="molecule type" value="Genomic_DNA"/>
</dbReference>
<evidence type="ECO:0000256" key="1">
    <source>
        <dbReference type="ARBA" id="ARBA00022741"/>
    </source>
</evidence>
<accession>A0ABW2AM36</accession>
<dbReference type="Proteomes" id="UP001596298">
    <property type="component" value="Unassembled WGS sequence"/>
</dbReference>
<dbReference type="InterPro" id="IPR027417">
    <property type="entry name" value="P-loop_NTPase"/>
</dbReference>
<dbReference type="PANTHER" id="PTHR43384">
    <property type="entry name" value="SEPTUM SITE-DETERMINING PROTEIN MIND HOMOLOG, CHLOROPLASTIC-RELATED"/>
    <property type="match status" value="1"/>
</dbReference>